<dbReference type="InterPro" id="IPR029044">
    <property type="entry name" value="Nucleotide-diphossugar_trans"/>
</dbReference>
<dbReference type="Pfam" id="PF13641">
    <property type="entry name" value="Glyco_tranf_2_3"/>
    <property type="match status" value="1"/>
</dbReference>
<evidence type="ECO:0000256" key="1">
    <source>
        <dbReference type="ARBA" id="ARBA00004370"/>
    </source>
</evidence>
<sequence>MNLSAKSLARRTFHHIRTRLFPSVLMLAGHAASLYCVWAFLTDIWTQMFATLFILRYTKLPINIIAVCIYWPSPIKPDPAFSRRDVTVILPTLDPHNPDFRECVESILANDPACLLVVTVGGALREECLIVLRKLSMESNVVISVAALPGPNKRRQIAHAMPHVTTPITILADDHVFWPVNFLPSVLAPFEDVDVGMVATRKHVRRTTPGEWSWPSIVNLIACCYLQRHNWELCASNALDGGVFVISGRTAAYRTEFLNDADLLQRFCHEKFFFGRLGGDGLGPDDDNFLTREAMKKGWRIRFQATKDATIETTFGEWPKFKDQLVRWARTTFRSNPVMLRDPRFMYRYPWTCFMVYWNALFNFAILWWVATITCLIKSDHGHVLEVIILIEVVKIFKIGGHFYRHPRDLWLIVFQLMFGYVHGFIKLWALVTFWDCDWSGRNLDEVHGEAELDTTFWLVE</sequence>
<feature type="transmembrane region" description="Helical" evidence="8">
    <location>
        <begin position="382"/>
        <end position="398"/>
    </location>
</feature>
<dbReference type="AlphaFoldDB" id="A0A8H4NVV0"/>
<dbReference type="Gene3D" id="3.90.550.10">
    <property type="entry name" value="Spore Coat Polysaccharide Biosynthesis Protein SpsA, Chain A"/>
    <property type="match status" value="1"/>
</dbReference>
<dbReference type="EMBL" id="JAADJG010000162">
    <property type="protein sequence ID" value="KAF4453119.1"/>
    <property type="molecule type" value="Genomic_DNA"/>
</dbReference>
<evidence type="ECO:0000313" key="9">
    <source>
        <dbReference type="EMBL" id="KAF4453119.1"/>
    </source>
</evidence>
<keyword evidence="6 8" id="KW-0472">Membrane</keyword>
<keyword evidence="7" id="KW-0325">Glycoprotein</keyword>
<dbReference type="GO" id="GO:0016020">
    <property type="term" value="C:membrane"/>
    <property type="evidence" value="ECO:0007669"/>
    <property type="project" value="UniProtKB-SubCell"/>
</dbReference>
<evidence type="ECO:0000256" key="3">
    <source>
        <dbReference type="ARBA" id="ARBA00022679"/>
    </source>
</evidence>
<dbReference type="PANTHER" id="PTHR47844:SF1">
    <property type="entry name" value="EXOSTOSIN-LIKE 2"/>
    <property type="match status" value="1"/>
</dbReference>
<gene>
    <name evidence="9" type="ORF">F53441_4116</name>
</gene>
<feature type="transmembrane region" description="Helical" evidence="8">
    <location>
        <begin position="20"/>
        <end position="41"/>
    </location>
</feature>
<comment type="subcellular location">
    <subcellularLocation>
        <location evidence="1">Membrane</location>
    </subcellularLocation>
</comment>
<evidence type="ECO:0000256" key="2">
    <source>
        <dbReference type="ARBA" id="ARBA00022676"/>
    </source>
</evidence>
<evidence type="ECO:0000256" key="8">
    <source>
        <dbReference type="SAM" id="Phobius"/>
    </source>
</evidence>
<evidence type="ECO:0000256" key="6">
    <source>
        <dbReference type="ARBA" id="ARBA00023136"/>
    </source>
</evidence>
<protein>
    <recommendedName>
        <fullName evidence="11">Glycosyltransferase family 2 protein</fullName>
    </recommendedName>
</protein>
<dbReference type="InterPro" id="IPR052427">
    <property type="entry name" value="Glycosyltrans_GT2/GT47"/>
</dbReference>
<feature type="transmembrane region" description="Helical" evidence="8">
    <location>
        <begin position="349"/>
        <end position="370"/>
    </location>
</feature>
<dbReference type="OrthoDB" id="2849215at2759"/>
<organism evidence="9 10">
    <name type="scientific">Fusarium austroafricanum</name>
    <dbReference type="NCBI Taxonomy" id="2364996"/>
    <lineage>
        <taxon>Eukaryota</taxon>
        <taxon>Fungi</taxon>
        <taxon>Dikarya</taxon>
        <taxon>Ascomycota</taxon>
        <taxon>Pezizomycotina</taxon>
        <taxon>Sordariomycetes</taxon>
        <taxon>Hypocreomycetidae</taxon>
        <taxon>Hypocreales</taxon>
        <taxon>Nectriaceae</taxon>
        <taxon>Fusarium</taxon>
        <taxon>Fusarium concolor species complex</taxon>
    </lineage>
</organism>
<keyword evidence="2" id="KW-0328">Glycosyltransferase</keyword>
<evidence type="ECO:0000256" key="7">
    <source>
        <dbReference type="ARBA" id="ARBA00023180"/>
    </source>
</evidence>
<comment type="caution">
    <text evidence="9">The sequence shown here is derived from an EMBL/GenBank/DDBJ whole genome shotgun (WGS) entry which is preliminary data.</text>
</comment>
<feature type="transmembrane region" description="Helical" evidence="8">
    <location>
        <begin position="53"/>
        <end position="73"/>
    </location>
</feature>
<feature type="transmembrane region" description="Helical" evidence="8">
    <location>
        <begin position="410"/>
        <end position="435"/>
    </location>
</feature>
<keyword evidence="3" id="KW-0808">Transferase</keyword>
<dbReference type="PANTHER" id="PTHR47844">
    <property type="entry name" value="SYNTHASE CPS1, PUTATIVE (AFU_ORTHOLOGUE AFUA_7G02500)-RELATED"/>
    <property type="match status" value="1"/>
</dbReference>
<proteinExistence type="predicted"/>
<keyword evidence="4 8" id="KW-0812">Transmembrane</keyword>
<keyword evidence="5 8" id="KW-1133">Transmembrane helix</keyword>
<dbReference type="GO" id="GO:0016757">
    <property type="term" value="F:glycosyltransferase activity"/>
    <property type="evidence" value="ECO:0007669"/>
    <property type="project" value="UniProtKB-KW"/>
</dbReference>
<reference evidence="9" key="1">
    <citation type="submission" date="2020-01" db="EMBL/GenBank/DDBJ databases">
        <title>Identification and distribution of gene clusters putatively required for synthesis of sphingolipid metabolism inhibitors in phylogenetically diverse species of the filamentous fungus Fusarium.</title>
        <authorList>
            <person name="Kim H.-S."/>
            <person name="Busman M."/>
            <person name="Brown D.W."/>
            <person name="Divon H."/>
            <person name="Uhlig S."/>
            <person name="Proctor R.H."/>
        </authorList>
    </citation>
    <scope>NUCLEOTIDE SEQUENCE</scope>
    <source>
        <strain evidence="9">NRRL 53441</strain>
    </source>
</reference>
<dbReference type="Proteomes" id="UP000605986">
    <property type="component" value="Unassembled WGS sequence"/>
</dbReference>
<evidence type="ECO:0000313" key="10">
    <source>
        <dbReference type="Proteomes" id="UP000605986"/>
    </source>
</evidence>
<keyword evidence="10" id="KW-1185">Reference proteome</keyword>
<dbReference type="SUPFAM" id="SSF53448">
    <property type="entry name" value="Nucleotide-diphospho-sugar transferases"/>
    <property type="match status" value="1"/>
</dbReference>
<evidence type="ECO:0000256" key="4">
    <source>
        <dbReference type="ARBA" id="ARBA00022692"/>
    </source>
</evidence>
<accession>A0A8H4NVV0</accession>
<evidence type="ECO:0008006" key="11">
    <source>
        <dbReference type="Google" id="ProtNLM"/>
    </source>
</evidence>
<name>A0A8H4NVV0_9HYPO</name>
<evidence type="ECO:0000256" key="5">
    <source>
        <dbReference type="ARBA" id="ARBA00022989"/>
    </source>
</evidence>